<evidence type="ECO:0000313" key="2">
    <source>
        <dbReference type="Proteomes" id="UP000689195"/>
    </source>
</evidence>
<organism evidence="1 2">
    <name type="scientific">Paramecium pentaurelia</name>
    <dbReference type="NCBI Taxonomy" id="43138"/>
    <lineage>
        <taxon>Eukaryota</taxon>
        <taxon>Sar</taxon>
        <taxon>Alveolata</taxon>
        <taxon>Ciliophora</taxon>
        <taxon>Intramacronucleata</taxon>
        <taxon>Oligohymenophorea</taxon>
        <taxon>Peniculida</taxon>
        <taxon>Parameciidae</taxon>
        <taxon>Paramecium</taxon>
    </lineage>
</organism>
<protein>
    <submittedName>
        <fullName evidence="1">Uncharacterized protein</fullName>
    </submittedName>
</protein>
<accession>A0A8S1VEQ3</accession>
<name>A0A8S1VEQ3_9CILI</name>
<keyword evidence="2" id="KW-1185">Reference proteome</keyword>
<dbReference type="Proteomes" id="UP000689195">
    <property type="component" value="Unassembled WGS sequence"/>
</dbReference>
<dbReference type="EMBL" id="CAJJDO010000063">
    <property type="protein sequence ID" value="CAD8175337.1"/>
    <property type="molecule type" value="Genomic_DNA"/>
</dbReference>
<sequence length="335" mass="39927">MHFDNKNMALSHLFSEAHYSIEAEKLFDKLDKKSPNQLTCSEFQMLQSSKKCLYFQYSSYFTEFARMELGNILTYLKKMLQYNLDYLQIELLFQATSQLNNTILTVNYIYFIQIQLSGPTVQFYNFYIFCQNLNCKLYLEIVLNGDIKKKTFIQGFLYLQDFIKITIKDFFVIKSSSIDISQLNRVSLNLEDFIIQDSDSDIYRFQIFIQDPKNININNFQHSKIILADNLVLLSCYLWIQNLFKYRIKIEFYNLFRLLVISIFQTKILQYSLERLSSLSIMMVQKLHLYNSLITHNSPNVGRGLYLEKQQLNDPKILNKLFKKQQSLEIWRQFG</sequence>
<dbReference type="AlphaFoldDB" id="A0A8S1VEQ3"/>
<evidence type="ECO:0000313" key="1">
    <source>
        <dbReference type="EMBL" id="CAD8175337.1"/>
    </source>
</evidence>
<comment type="caution">
    <text evidence="1">The sequence shown here is derived from an EMBL/GenBank/DDBJ whole genome shotgun (WGS) entry which is preliminary data.</text>
</comment>
<gene>
    <name evidence="1" type="ORF">PPENT_87.1.T0630005</name>
</gene>
<reference evidence="1" key="1">
    <citation type="submission" date="2021-01" db="EMBL/GenBank/DDBJ databases">
        <authorList>
            <consortium name="Genoscope - CEA"/>
            <person name="William W."/>
        </authorList>
    </citation>
    <scope>NUCLEOTIDE SEQUENCE</scope>
</reference>
<proteinExistence type="predicted"/>